<proteinExistence type="predicted"/>
<dbReference type="GO" id="GO:0005886">
    <property type="term" value="C:plasma membrane"/>
    <property type="evidence" value="ECO:0007669"/>
    <property type="project" value="TreeGrafter"/>
</dbReference>
<dbReference type="GO" id="GO:0061630">
    <property type="term" value="F:ubiquitin protein ligase activity"/>
    <property type="evidence" value="ECO:0007669"/>
    <property type="project" value="TreeGrafter"/>
</dbReference>
<dbReference type="OMA" id="KWVELPL"/>
<dbReference type="PANTHER" id="PTHR45943">
    <property type="entry name" value="E3 UBIQUITIN-PROTEIN LIGASE MYCBP2"/>
    <property type="match status" value="1"/>
</dbReference>
<dbReference type="Gene3D" id="2.130.10.30">
    <property type="entry name" value="Regulator of chromosome condensation 1/beta-lactamase-inhibitor protein II"/>
    <property type="match status" value="1"/>
</dbReference>
<dbReference type="GeneTree" id="ENSGT00940000155756"/>
<dbReference type="InterPro" id="IPR009091">
    <property type="entry name" value="RCC1/BLIP-II"/>
</dbReference>
<dbReference type="AlphaFoldDB" id="S4RQI1"/>
<evidence type="ECO:0000256" key="1">
    <source>
        <dbReference type="PROSITE-ProRule" id="PRU00235"/>
    </source>
</evidence>
<accession>S4RQI1</accession>
<dbReference type="GO" id="GO:0005634">
    <property type="term" value="C:nucleus"/>
    <property type="evidence" value="ECO:0007669"/>
    <property type="project" value="TreeGrafter"/>
</dbReference>
<name>S4RQI1_PETMA</name>
<evidence type="ECO:0000313" key="2">
    <source>
        <dbReference type="Ensembl" id="ENSPMAP00000007467.1"/>
    </source>
</evidence>
<protein>
    <submittedName>
        <fullName evidence="2">Uncharacterized protein</fullName>
    </submittedName>
</protein>
<dbReference type="GO" id="GO:0008582">
    <property type="term" value="P:regulation of synaptic assembly at neuromuscular junction"/>
    <property type="evidence" value="ECO:0007669"/>
    <property type="project" value="TreeGrafter"/>
</dbReference>
<feature type="repeat" description="RCC1" evidence="1">
    <location>
        <begin position="66"/>
        <end position="121"/>
    </location>
</feature>
<reference evidence="2" key="1">
    <citation type="submission" date="2025-08" db="UniProtKB">
        <authorList>
            <consortium name="Ensembl"/>
        </authorList>
    </citation>
    <scope>IDENTIFICATION</scope>
</reference>
<sequence>AGREFALMRTANGKVYYTGKYQSLGIKQGGPAVGKWVELPLTKSPKIMQFAVGHDGGHALMVAEDGSVFFTGTAKKGEDGESAKSRRQPKACKPKKMIRMEGKAVVQVACNNGSSALVTREGELYTFGKDAVYSDATGLVKELRGQTVTQVALGKAHACVLTKSGTVWTFGVNNKGQCGRDTGTNAHGSKGAGTEPHAVAAMEEDLEEEGDEDRQGAVMCQPGAHTWKMEQCMVCTVCGECTGYGSSCVSSGRAERAPGTLCGCGSGDSGCAECGCCKACARELDGQEARQRGILDAVKEMIPLDIIIGGINIEERLPFKLDDKKLAVPKNHRLEGGQ</sequence>
<dbReference type="HOGENOM" id="CLU_822707_0_0_1"/>
<dbReference type="SUPFAM" id="SSF50985">
    <property type="entry name" value="RCC1/BLIP-II"/>
    <property type="match status" value="1"/>
</dbReference>
<dbReference type="PANTHER" id="PTHR45943:SF1">
    <property type="entry name" value="E3 UBIQUITIN-PROTEIN LIGASE MYCBP2"/>
    <property type="match status" value="1"/>
</dbReference>
<organism evidence="2">
    <name type="scientific">Petromyzon marinus</name>
    <name type="common">Sea lamprey</name>
    <dbReference type="NCBI Taxonomy" id="7757"/>
    <lineage>
        <taxon>Eukaryota</taxon>
        <taxon>Metazoa</taxon>
        <taxon>Chordata</taxon>
        <taxon>Craniata</taxon>
        <taxon>Vertebrata</taxon>
        <taxon>Cyclostomata</taxon>
        <taxon>Hyperoartia</taxon>
        <taxon>Petromyzontiformes</taxon>
        <taxon>Petromyzontidae</taxon>
        <taxon>Petromyzon</taxon>
    </lineage>
</organism>
<dbReference type="GO" id="GO:0007411">
    <property type="term" value="P:axon guidance"/>
    <property type="evidence" value="ECO:0007669"/>
    <property type="project" value="TreeGrafter"/>
</dbReference>
<reference evidence="2" key="2">
    <citation type="submission" date="2025-09" db="UniProtKB">
        <authorList>
            <consortium name="Ensembl"/>
        </authorList>
    </citation>
    <scope>IDENTIFICATION</scope>
</reference>
<dbReference type="Ensembl" id="ENSPMAT00000007501.1">
    <property type="protein sequence ID" value="ENSPMAP00000007467.1"/>
    <property type="gene ID" value="ENSPMAG00000006776.1"/>
</dbReference>
<dbReference type="STRING" id="7757.ENSPMAP00000007467"/>
<dbReference type="InterPro" id="IPR000408">
    <property type="entry name" value="Reg_chr_condens"/>
</dbReference>
<dbReference type="PROSITE" id="PS50012">
    <property type="entry name" value="RCC1_3"/>
    <property type="match status" value="1"/>
</dbReference>
<dbReference type="Pfam" id="PF13540">
    <property type="entry name" value="RCC1_2"/>
    <property type="match status" value="1"/>
</dbReference>